<dbReference type="Pfam" id="PF00488">
    <property type="entry name" value="MutS_V"/>
    <property type="match status" value="1"/>
</dbReference>
<protein>
    <submittedName>
        <fullName evidence="6">DNA mismatch repair protein MutS</fullName>
    </submittedName>
</protein>
<dbReference type="InterPro" id="IPR027417">
    <property type="entry name" value="P-loop_NTPase"/>
</dbReference>
<keyword evidence="2" id="KW-0067">ATP-binding</keyword>
<accession>A0ABT7WBY6</accession>
<dbReference type="SMART" id="SM00534">
    <property type="entry name" value="MUTSac"/>
    <property type="match status" value="1"/>
</dbReference>
<proteinExistence type="predicted"/>
<dbReference type="InterPro" id="IPR045076">
    <property type="entry name" value="MutS"/>
</dbReference>
<name>A0ABT7WBY6_9FLAO</name>
<keyword evidence="1" id="KW-0547">Nucleotide-binding</keyword>
<dbReference type="InterPro" id="IPR036187">
    <property type="entry name" value="DNA_mismatch_repair_MutS_sf"/>
</dbReference>
<dbReference type="Gene3D" id="3.40.50.300">
    <property type="entry name" value="P-loop containing nucleotide triphosphate hydrolases"/>
    <property type="match status" value="1"/>
</dbReference>
<evidence type="ECO:0000256" key="1">
    <source>
        <dbReference type="ARBA" id="ARBA00022741"/>
    </source>
</evidence>
<dbReference type="InterPro" id="IPR000432">
    <property type="entry name" value="DNA_mismatch_repair_MutS_C"/>
</dbReference>
<feature type="domain" description="DNA mismatch repair proteins mutS family" evidence="5">
    <location>
        <begin position="415"/>
        <end position="587"/>
    </location>
</feature>
<keyword evidence="4" id="KW-0812">Transmembrane</keyword>
<dbReference type="SUPFAM" id="SSF48334">
    <property type="entry name" value="DNA repair protein MutS, domain III"/>
    <property type="match status" value="1"/>
</dbReference>
<feature type="transmembrane region" description="Helical" evidence="4">
    <location>
        <begin position="30"/>
        <end position="47"/>
    </location>
</feature>
<gene>
    <name evidence="6" type="ORF">QU605_02655</name>
</gene>
<dbReference type="PANTHER" id="PTHR11361:SF99">
    <property type="entry name" value="DNA MISMATCH REPAIR PROTEIN"/>
    <property type="match status" value="1"/>
</dbReference>
<sequence>MTDPKSLYDKNTARYIDGARRQKRRLRISSGIRLFVFATIGVCAYLGLNGQAFYGVVAVAFLGIFAYLVSRHQDLKYEASRLKQLIEINQEELKVLNGDFSAFKDGSQFAKPGHPYSDDLDLFGPSSFFQYLNRSALPAGQELLATWLSANEFHGIVQKQEAIQELTQSVDWRQNYIATARLIQTPFSTSALAKWFSEHEPKMPSWSGFLPAAFSSISLFSAVLTVFGILPLGVLIALFFIGLMISLPFIKKIGELAQATGKMQETFSQYRRLVSQIEGETYHSEGLRQAQKALLGSGQPVSAKLRKFSRIIGALDQRNNLIIALFGNAFFLWDIRQARAVEDWIAEHGDAVEYWFQALAHFDASCSLANFSFNHPTYTYPIVQEKQKVCIQTTYLAHPLLFETPVYNDFQLQNGHFMVITGANMAGKSTFLRAVGLSLVMANMGLPVRARRMVYTPIPIITSMRTSDSLSRHESYFFAELKRLKIIVDHLRERPYFVILDEILKGTNSKDKARGSQEFLERLLKLQATGLIATHDLSLCEVATRIPEVQNFFFDADIREGVLHFDYLLKPGVCSNMNASFLLRKLGVVEDDAEGDKI</sequence>
<organism evidence="6 7">
    <name type="scientific">Robiginitalea aurantiaca</name>
    <dbReference type="NCBI Taxonomy" id="3056915"/>
    <lineage>
        <taxon>Bacteria</taxon>
        <taxon>Pseudomonadati</taxon>
        <taxon>Bacteroidota</taxon>
        <taxon>Flavobacteriia</taxon>
        <taxon>Flavobacteriales</taxon>
        <taxon>Flavobacteriaceae</taxon>
        <taxon>Robiginitalea</taxon>
    </lineage>
</organism>
<dbReference type="Proteomes" id="UP001174839">
    <property type="component" value="Unassembled WGS sequence"/>
</dbReference>
<keyword evidence="7" id="KW-1185">Reference proteome</keyword>
<feature type="transmembrane region" description="Helical" evidence="4">
    <location>
        <begin position="53"/>
        <end position="70"/>
    </location>
</feature>
<dbReference type="EMBL" id="JAUDUY010000001">
    <property type="protein sequence ID" value="MDM9630354.1"/>
    <property type="molecule type" value="Genomic_DNA"/>
</dbReference>
<keyword evidence="4" id="KW-0472">Membrane</keyword>
<evidence type="ECO:0000256" key="3">
    <source>
        <dbReference type="ARBA" id="ARBA00023125"/>
    </source>
</evidence>
<comment type="caution">
    <text evidence="6">The sequence shown here is derived from an EMBL/GenBank/DDBJ whole genome shotgun (WGS) entry which is preliminary data.</text>
</comment>
<dbReference type="RefSeq" id="WP_289723713.1">
    <property type="nucleotide sequence ID" value="NZ_JAUDUY010000001.1"/>
</dbReference>
<keyword evidence="4" id="KW-1133">Transmembrane helix</keyword>
<dbReference type="PANTHER" id="PTHR11361">
    <property type="entry name" value="DNA MISMATCH REPAIR PROTEIN MUTS FAMILY MEMBER"/>
    <property type="match status" value="1"/>
</dbReference>
<evidence type="ECO:0000256" key="2">
    <source>
        <dbReference type="ARBA" id="ARBA00022840"/>
    </source>
</evidence>
<dbReference type="SUPFAM" id="SSF52540">
    <property type="entry name" value="P-loop containing nucleoside triphosphate hydrolases"/>
    <property type="match status" value="1"/>
</dbReference>
<keyword evidence="3" id="KW-0238">DNA-binding</keyword>
<evidence type="ECO:0000256" key="4">
    <source>
        <dbReference type="SAM" id="Phobius"/>
    </source>
</evidence>
<evidence type="ECO:0000313" key="6">
    <source>
        <dbReference type="EMBL" id="MDM9630354.1"/>
    </source>
</evidence>
<evidence type="ECO:0000259" key="5">
    <source>
        <dbReference type="SMART" id="SM00534"/>
    </source>
</evidence>
<evidence type="ECO:0000313" key="7">
    <source>
        <dbReference type="Proteomes" id="UP001174839"/>
    </source>
</evidence>
<feature type="transmembrane region" description="Helical" evidence="4">
    <location>
        <begin position="229"/>
        <end position="250"/>
    </location>
</feature>
<reference evidence="6" key="1">
    <citation type="submission" date="2023-06" db="EMBL/GenBank/DDBJ databases">
        <title>Robiginitalea aurantiacus sp. nov. and Algoriphagus sediminis sp. nov., isolated from coastal sediment.</title>
        <authorList>
            <person name="Zhou Z.Y."/>
            <person name="An J."/>
            <person name="Jia Y.W."/>
            <person name="Du Z.J."/>
        </authorList>
    </citation>
    <scope>NUCLEOTIDE SEQUENCE</scope>
    <source>
        <strain evidence="6">M39</strain>
    </source>
</reference>